<dbReference type="Gene3D" id="3.40.50.2000">
    <property type="entry name" value="Glycogen Phosphorylase B"/>
    <property type="match status" value="2"/>
</dbReference>
<dbReference type="PANTHER" id="PTHR12526">
    <property type="entry name" value="GLYCOSYLTRANSFERASE"/>
    <property type="match status" value="1"/>
</dbReference>
<proteinExistence type="predicted"/>
<evidence type="ECO:0000259" key="2">
    <source>
        <dbReference type="Pfam" id="PF13579"/>
    </source>
</evidence>
<reference evidence="3 4" key="1">
    <citation type="submission" date="2023-10" db="EMBL/GenBank/DDBJ databases">
        <title>Rubellicoccus peritrichatus gen. nov., sp. nov., isolated from an algae of coral reef tank.</title>
        <authorList>
            <person name="Luo J."/>
        </authorList>
    </citation>
    <scope>NUCLEOTIDE SEQUENCE [LARGE SCALE GENOMIC DNA]</scope>
    <source>
        <strain evidence="3 4">CR14</strain>
    </source>
</reference>
<sequence>MLPPEKSSVRRICLFISTEMHLGGGEKSMLTVLEGKETAGFEPVLLCRPKAEVGTAARESGVRVVEVEMVQRDLARQPFAYLRSLLRAFRIVLKIRPAILCGDGWRGVPYAVPMAKLLRRPAFIFLREMDLPPSSVTRFLTKQADHVTTISKAQRRFLMEAGIINDDNSRLIYNGLPMSYLREGNPPEALRVSVGLQSEQLGVVLPGYLSRYKGNLIFVEAVKQITDQIPKARFYFLGGPFPNVSNPEDVGFDKVLAEKVSEEGLSDVIKFLGHRDNVADVLWAMDLVVVPSIHEEAFGRVAVEAMLAGKAVIVSQSGGLPEVIQDGKTGIVVPKNDPTALAEAMLKLLEDDTLRNAFGKAGQERAQRLFPDTLKRDKMWAAIAEVCHQ</sequence>
<dbReference type="InterPro" id="IPR028098">
    <property type="entry name" value="Glyco_trans_4-like_N"/>
</dbReference>
<dbReference type="PANTHER" id="PTHR12526:SF630">
    <property type="entry name" value="GLYCOSYLTRANSFERASE"/>
    <property type="match status" value="1"/>
</dbReference>
<dbReference type="EC" id="2.4.-.-" evidence="3"/>
<dbReference type="GO" id="GO:0016757">
    <property type="term" value="F:glycosyltransferase activity"/>
    <property type="evidence" value="ECO:0007669"/>
    <property type="project" value="UniProtKB-KW"/>
</dbReference>
<dbReference type="EMBL" id="CP136920">
    <property type="protein sequence ID" value="WOO42525.1"/>
    <property type="molecule type" value="Genomic_DNA"/>
</dbReference>
<organism evidence="3 4">
    <name type="scientific">Rubellicoccus peritrichatus</name>
    <dbReference type="NCBI Taxonomy" id="3080537"/>
    <lineage>
        <taxon>Bacteria</taxon>
        <taxon>Pseudomonadati</taxon>
        <taxon>Verrucomicrobiota</taxon>
        <taxon>Opitutia</taxon>
        <taxon>Puniceicoccales</taxon>
        <taxon>Cerasicoccaceae</taxon>
        <taxon>Rubellicoccus</taxon>
    </lineage>
</organism>
<feature type="domain" description="Glycosyl transferase family 1" evidence="1">
    <location>
        <begin position="193"/>
        <end position="365"/>
    </location>
</feature>
<evidence type="ECO:0000313" key="3">
    <source>
        <dbReference type="EMBL" id="WOO42525.1"/>
    </source>
</evidence>
<evidence type="ECO:0000313" key="4">
    <source>
        <dbReference type="Proteomes" id="UP001304300"/>
    </source>
</evidence>
<keyword evidence="4" id="KW-1185">Reference proteome</keyword>
<dbReference type="SUPFAM" id="SSF53756">
    <property type="entry name" value="UDP-Glycosyltransferase/glycogen phosphorylase"/>
    <property type="match status" value="1"/>
</dbReference>
<dbReference type="InterPro" id="IPR001296">
    <property type="entry name" value="Glyco_trans_1"/>
</dbReference>
<evidence type="ECO:0000259" key="1">
    <source>
        <dbReference type="Pfam" id="PF00534"/>
    </source>
</evidence>
<dbReference type="RefSeq" id="WP_317835047.1">
    <property type="nucleotide sequence ID" value="NZ_CP136920.1"/>
</dbReference>
<dbReference type="KEGG" id="puo:RZN69_05440"/>
<keyword evidence="3" id="KW-0328">Glycosyltransferase</keyword>
<protein>
    <submittedName>
        <fullName evidence="3">Glycosyltransferase</fullName>
        <ecNumber evidence="3">2.4.-.-</ecNumber>
    </submittedName>
</protein>
<dbReference type="Pfam" id="PF00534">
    <property type="entry name" value="Glycos_transf_1"/>
    <property type="match status" value="1"/>
</dbReference>
<dbReference type="AlphaFoldDB" id="A0AAQ3QX51"/>
<gene>
    <name evidence="3" type="ORF">RZN69_05440</name>
</gene>
<accession>A0AAQ3QX51</accession>
<keyword evidence="3" id="KW-0808">Transferase</keyword>
<dbReference type="Proteomes" id="UP001304300">
    <property type="component" value="Chromosome"/>
</dbReference>
<dbReference type="Pfam" id="PF13579">
    <property type="entry name" value="Glyco_trans_4_4"/>
    <property type="match status" value="1"/>
</dbReference>
<feature type="domain" description="Glycosyltransferase subfamily 4-like N-terminal" evidence="2">
    <location>
        <begin position="23"/>
        <end position="175"/>
    </location>
</feature>
<name>A0AAQ3QX51_9BACT</name>